<dbReference type="InterPro" id="IPR000055">
    <property type="entry name" value="Restrct_endonuc_typeI_TRD"/>
</dbReference>
<evidence type="ECO:0000259" key="5">
    <source>
        <dbReference type="Pfam" id="PF01420"/>
    </source>
</evidence>
<dbReference type="AlphaFoldDB" id="A0A7G9YD45"/>
<protein>
    <recommendedName>
        <fullName evidence="5">Type I restriction modification DNA specificity domain-containing protein</fullName>
    </recommendedName>
</protein>
<accession>A0A7G9YD45</accession>
<reference evidence="6" key="1">
    <citation type="submission" date="2020-06" db="EMBL/GenBank/DDBJ databases">
        <title>Unique genomic features of the anaerobic methanotrophic archaea.</title>
        <authorList>
            <person name="Chadwick G.L."/>
            <person name="Skennerton C.T."/>
            <person name="Laso-Perez R."/>
            <person name="Leu A.O."/>
            <person name="Speth D.R."/>
            <person name="Yu H."/>
            <person name="Morgan-Lang C."/>
            <person name="Hatzenpichler R."/>
            <person name="Goudeau D."/>
            <person name="Malmstrom R."/>
            <person name="Brazelton W.J."/>
            <person name="Woyke T."/>
            <person name="Hallam S.J."/>
            <person name="Tyson G.W."/>
            <person name="Wegener G."/>
            <person name="Boetius A."/>
            <person name="Orphan V."/>
        </authorList>
    </citation>
    <scope>NUCLEOTIDE SEQUENCE</scope>
</reference>
<organism evidence="6">
    <name type="scientific">Candidatus Methanogaster sp. ANME-2c ERB4</name>
    <dbReference type="NCBI Taxonomy" id="2759911"/>
    <lineage>
        <taxon>Archaea</taxon>
        <taxon>Methanobacteriati</taxon>
        <taxon>Methanobacteriota</taxon>
        <taxon>Stenosarchaea group</taxon>
        <taxon>Methanomicrobia</taxon>
        <taxon>Methanosarcinales</taxon>
        <taxon>ANME-2 cluster</taxon>
        <taxon>Candidatus Methanogasteraceae</taxon>
        <taxon>Candidatus Methanogaster</taxon>
    </lineage>
</organism>
<evidence type="ECO:0000256" key="2">
    <source>
        <dbReference type="ARBA" id="ARBA00022747"/>
    </source>
</evidence>
<dbReference type="Pfam" id="PF01420">
    <property type="entry name" value="Methylase_S"/>
    <property type="match status" value="1"/>
</dbReference>
<sequence>MKQINNNWKSTSVGDILALKYGKGLPKRQRIEGEYPVIGSGGVVGYHHEPLVKGPGIIVGRKGSIGTVHFEKHDFFPIDTVFYVEPKSSDYDIRFIYYLLLRSNFSTLNSDAAVPGLNRDTAHLQPCRVPPPPPSAKSPPSSEPMTT</sequence>
<dbReference type="EMBL" id="MT631162">
    <property type="protein sequence ID" value="QNO45929.1"/>
    <property type="molecule type" value="Genomic_DNA"/>
</dbReference>
<dbReference type="Gene3D" id="3.90.220.20">
    <property type="entry name" value="DNA methylase specificity domains"/>
    <property type="match status" value="1"/>
</dbReference>
<proteinExistence type="inferred from homology"/>
<dbReference type="GO" id="GO:0003677">
    <property type="term" value="F:DNA binding"/>
    <property type="evidence" value="ECO:0007669"/>
    <property type="project" value="UniProtKB-KW"/>
</dbReference>
<feature type="compositionally biased region" description="Low complexity" evidence="4">
    <location>
        <begin position="138"/>
        <end position="147"/>
    </location>
</feature>
<feature type="region of interest" description="Disordered" evidence="4">
    <location>
        <begin position="121"/>
        <end position="147"/>
    </location>
</feature>
<dbReference type="GO" id="GO:0009307">
    <property type="term" value="P:DNA restriction-modification system"/>
    <property type="evidence" value="ECO:0007669"/>
    <property type="project" value="UniProtKB-KW"/>
</dbReference>
<name>A0A7G9YD45_9EURY</name>
<feature type="domain" description="Type I restriction modification DNA specificity" evidence="5">
    <location>
        <begin position="6"/>
        <end position="108"/>
    </location>
</feature>
<evidence type="ECO:0000256" key="3">
    <source>
        <dbReference type="ARBA" id="ARBA00023125"/>
    </source>
</evidence>
<comment type="similarity">
    <text evidence="1">Belongs to the type-I restriction system S methylase family.</text>
</comment>
<dbReference type="CDD" id="cd17267">
    <property type="entry name" value="RMtype1_S_EcoAO83I-TRD1-CR1_like"/>
    <property type="match status" value="1"/>
</dbReference>
<feature type="compositionally biased region" description="Pro residues" evidence="4">
    <location>
        <begin position="128"/>
        <end position="137"/>
    </location>
</feature>
<dbReference type="InterPro" id="IPR044946">
    <property type="entry name" value="Restrct_endonuc_typeI_TRD_sf"/>
</dbReference>
<keyword evidence="2" id="KW-0680">Restriction system</keyword>
<evidence type="ECO:0000256" key="4">
    <source>
        <dbReference type="SAM" id="MobiDB-lite"/>
    </source>
</evidence>
<evidence type="ECO:0000256" key="1">
    <source>
        <dbReference type="ARBA" id="ARBA00010923"/>
    </source>
</evidence>
<keyword evidence="3" id="KW-0238">DNA-binding</keyword>
<evidence type="ECO:0000313" key="6">
    <source>
        <dbReference type="EMBL" id="QNO45929.1"/>
    </source>
</evidence>
<gene>
    <name evidence="6" type="ORF">DMJHIOCL_00008</name>
</gene>
<dbReference type="SUPFAM" id="SSF116734">
    <property type="entry name" value="DNA methylase specificity domain"/>
    <property type="match status" value="1"/>
</dbReference>